<name>A0ABT8KVC9_9BACT</name>
<dbReference type="Proteomes" id="UP001172082">
    <property type="component" value="Unassembled WGS sequence"/>
</dbReference>
<accession>A0ABT8KVC9</accession>
<proteinExistence type="predicted"/>
<reference evidence="1" key="1">
    <citation type="submission" date="2023-06" db="EMBL/GenBank/DDBJ databases">
        <title>Genomic of Parafulvivirga corallium.</title>
        <authorList>
            <person name="Wang G."/>
        </authorList>
    </citation>
    <scope>NUCLEOTIDE SEQUENCE</scope>
    <source>
        <strain evidence="1">BMA10</strain>
    </source>
</reference>
<evidence type="ECO:0000313" key="1">
    <source>
        <dbReference type="EMBL" id="MDN5204739.1"/>
    </source>
</evidence>
<organism evidence="1 2">
    <name type="scientific">Splendidivirga corallicola</name>
    <dbReference type="NCBI Taxonomy" id="3051826"/>
    <lineage>
        <taxon>Bacteria</taxon>
        <taxon>Pseudomonadati</taxon>
        <taxon>Bacteroidota</taxon>
        <taxon>Cytophagia</taxon>
        <taxon>Cytophagales</taxon>
        <taxon>Splendidivirgaceae</taxon>
        <taxon>Splendidivirga</taxon>
    </lineage>
</organism>
<comment type="caution">
    <text evidence="1">The sequence shown here is derived from an EMBL/GenBank/DDBJ whole genome shotgun (WGS) entry which is preliminary data.</text>
</comment>
<sequence length="45" mass="5288">MNGCLVTQLLRVMVEDCQMTSDNPKLKKRRYERREVATVKLDATF</sequence>
<gene>
    <name evidence="1" type="ORF">QQ008_25335</name>
</gene>
<keyword evidence="2" id="KW-1185">Reference proteome</keyword>
<evidence type="ECO:0000313" key="2">
    <source>
        <dbReference type="Proteomes" id="UP001172082"/>
    </source>
</evidence>
<dbReference type="EMBL" id="JAUJEA010000012">
    <property type="protein sequence ID" value="MDN5204739.1"/>
    <property type="molecule type" value="Genomic_DNA"/>
</dbReference>
<protein>
    <submittedName>
        <fullName evidence="1">Uncharacterized protein</fullName>
    </submittedName>
</protein>